<dbReference type="InterPro" id="IPR003772">
    <property type="entry name" value="YceD"/>
</dbReference>
<gene>
    <name evidence="2" type="ORF">OCV77_01860</name>
</gene>
<keyword evidence="3" id="KW-1185">Reference proteome</keyword>
<feature type="compositionally biased region" description="Acidic residues" evidence="1">
    <location>
        <begin position="99"/>
        <end position="108"/>
    </location>
</feature>
<accession>A0ABT2SZ45</accession>
<evidence type="ECO:0000256" key="1">
    <source>
        <dbReference type="SAM" id="MobiDB-lite"/>
    </source>
</evidence>
<dbReference type="Proteomes" id="UP001652432">
    <property type="component" value="Unassembled WGS sequence"/>
</dbReference>
<feature type="region of interest" description="Disordered" evidence="1">
    <location>
        <begin position="88"/>
        <end position="108"/>
    </location>
</feature>
<dbReference type="RefSeq" id="WP_118797091.1">
    <property type="nucleotide sequence ID" value="NZ_JAOQKJ010000002.1"/>
</dbReference>
<dbReference type="PANTHER" id="PTHR34374">
    <property type="entry name" value="LARGE RIBOSOMAL RNA SUBUNIT ACCUMULATION PROTEIN YCED HOMOLOG 1, CHLOROPLASTIC"/>
    <property type="match status" value="1"/>
</dbReference>
<protein>
    <submittedName>
        <fullName evidence="2">DUF177 domain-containing protein</fullName>
    </submittedName>
</protein>
<comment type="caution">
    <text evidence="2">The sequence shown here is derived from an EMBL/GenBank/DDBJ whole genome shotgun (WGS) entry which is preliminary data.</text>
</comment>
<evidence type="ECO:0000313" key="2">
    <source>
        <dbReference type="EMBL" id="MCU6743257.1"/>
    </source>
</evidence>
<proteinExistence type="predicted"/>
<dbReference type="PANTHER" id="PTHR34374:SF1">
    <property type="entry name" value="LARGE RIBOSOMAL RNA SUBUNIT ACCUMULATION PROTEIN YCED HOMOLOG 1, CHLOROPLASTIC"/>
    <property type="match status" value="1"/>
</dbReference>
<dbReference type="Pfam" id="PF02620">
    <property type="entry name" value="YceD"/>
    <property type="match status" value="1"/>
</dbReference>
<name>A0ABT2SZ45_9FIRM</name>
<dbReference type="EMBL" id="JAOQKJ010000002">
    <property type="protein sequence ID" value="MCU6743257.1"/>
    <property type="molecule type" value="Genomic_DNA"/>
</dbReference>
<reference evidence="2 3" key="1">
    <citation type="journal article" date="2021" name="ISME Commun">
        <title>Automated analysis of genomic sequences facilitates high-throughput and comprehensive description of bacteria.</title>
        <authorList>
            <person name="Hitch T.C.A."/>
        </authorList>
    </citation>
    <scope>NUCLEOTIDE SEQUENCE [LARGE SCALE GENOMIC DNA]</scope>
    <source>
        <strain evidence="2 3">Sanger_18</strain>
    </source>
</reference>
<sequence length="181" mass="19786">MLLNLTDVFTSEGKVKELSVPYEEKTFSYMGNEYEIKGDTVADMKLSNIGTGTVLVEGSVTALMIIPCDRCLKDVKVSVSADFAHQVTSPDQEKGATEEASDDTSDEEQNFVSGYELDTDALISNEILIHMPVKVLCKDDCKGICSVCGHDLNEGECGCDRFVPDPRMAAIKDIFNANKEV</sequence>
<organism evidence="2 3">
    <name type="scientific">Suilimivivens aceti</name>
    <dbReference type="NCBI Taxonomy" id="2981774"/>
    <lineage>
        <taxon>Bacteria</taxon>
        <taxon>Bacillati</taxon>
        <taxon>Bacillota</taxon>
        <taxon>Clostridia</taxon>
        <taxon>Lachnospirales</taxon>
        <taxon>Lachnospiraceae</taxon>
        <taxon>Suilimivivens</taxon>
    </lineage>
</organism>
<evidence type="ECO:0000313" key="3">
    <source>
        <dbReference type="Proteomes" id="UP001652432"/>
    </source>
</evidence>